<dbReference type="Gene3D" id="3.30.2400.10">
    <property type="entry name" value="Major capsid protein gp5"/>
    <property type="match status" value="1"/>
</dbReference>
<keyword evidence="5" id="KW-1185">Reference proteome</keyword>
<accession>A0A1D8UTE4</accession>
<feature type="region of interest" description="Disordered" evidence="2">
    <location>
        <begin position="88"/>
        <end position="112"/>
    </location>
</feature>
<dbReference type="Pfam" id="PF05065">
    <property type="entry name" value="Phage_capsid"/>
    <property type="match status" value="1"/>
</dbReference>
<evidence type="ECO:0000313" key="5">
    <source>
        <dbReference type="Proteomes" id="UP000179145"/>
    </source>
</evidence>
<evidence type="ECO:0000259" key="3">
    <source>
        <dbReference type="Pfam" id="PF05065"/>
    </source>
</evidence>
<evidence type="ECO:0000256" key="1">
    <source>
        <dbReference type="ARBA" id="ARBA00004328"/>
    </source>
</evidence>
<dbReference type="SUPFAM" id="SSF56563">
    <property type="entry name" value="Major capsid protein gp5"/>
    <property type="match status" value="1"/>
</dbReference>
<evidence type="ECO:0000313" key="4">
    <source>
        <dbReference type="EMBL" id="AOX16928.1"/>
    </source>
</evidence>
<dbReference type="NCBIfam" id="TIGR01554">
    <property type="entry name" value="major_cap_HK97"/>
    <property type="match status" value="1"/>
</dbReference>
<feature type="compositionally biased region" description="Acidic residues" evidence="2">
    <location>
        <begin position="88"/>
        <end position="108"/>
    </location>
</feature>
<organism evidence="4 5">
    <name type="scientific">Kozakia baliensis</name>
    <dbReference type="NCBI Taxonomy" id="153496"/>
    <lineage>
        <taxon>Bacteria</taxon>
        <taxon>Pseudomonadati</taxon>
        <taxon>Pseudomonadota</taxon>
        <taxon>Alphaproteobacteria</taxon>
        <taxon>Acetobacterales</taxon>
        <taxon>Acetobacteraceae</taxon>
        <taxon>Kozakia</taxon>
    </lineage>
</organism>
<gene>
    <name evidence="4" type="ORF">A0U89_07020</name>
</gene>
<dbReference type="EMBL" id="CP014674">
    <property type="protein sequence ID" value="AOX16928.1"/>
    <property type="molecule type" value="Genomic_DNA"/>
</dbReference>
<proteinExistence type="predicted"/>
<reference evidence="4 5" key="1">
    <citation type="journal article" date="2016" name="Microb. Cell Fact.">
        <title>Dissection of exopolysaccharide biosynthesis in Kozakia baliensis.</title>
        <authorList>
            <person name="Brandt J.U."/>
            <person name="Jakob F."/>
            <person name="Behr J."/>
            <person name="Geissler A.J."/>
            <person name="Vogel R.F."/>
        </authorList>
    </citation>
    <scope>NUCLEOTIDE SEQUENCE [LARGE SCALE GENOMIC DNA]</scope>
    <source>
        <strain evidence="4 5">DSM 14400</strain>
    </source>
</reference>
<feature type="domain" description="Phage capsid-like C-terminal" evidence="3">
    <location>
        <begin position="195"/>
        <end position="480"/>
    </location>
</feature>
<dbReference type="KEGG" id="kba:A0U89_07020"/>
<feature type="compositionally biased region" description="Basic and acidic residues" evidence="2">
    <location>
        <begin position="36"/>
        <end position="48"/>
    </location>
</feature>
<sequence length="517" mass="56214">MPVNLASLKELRRKKKALVEQARKAAERLEERSIKRLQKAEEDDKPIDQDAAAAEDKADNDEMADCMAKIADLDTRIERIEGVLEIEADGIENNDDNADPNDDPEDEERNFRGNIRRNLILPQRRGLRQNFGKSALHIDPVLKRKMLPGDNFIHFLLGVGHAKRYGMPAGIEFAQKTLGNAAVVKALAAGGQSTGGAMIPQQFVADLIELLRAEVVVRKLGARSMDMAYGNMTIPRLAGGATAGYQDELDDIGLSQETFDDVQFTAKKLTSMVPVSNDLIRRSALSVEQIVREDLVAATARREDLAFLLGAGTLKDPIGIVNMGGTAVTGGDATLAGAIATLNSCELSLKAGNSRMLSVGWIFHPAVEMFLKGLTDSVGHYFFREEMERGMLNGYPYVTTTQLPTNLGTDGHGSNIFFVDFADIIIGDAYTADVEVSYEGTYVGTDGKAVSAFQRDQTLFRIIREHDIQPRHLQSIVVATVDGWVPTGWAGYGAGAPYTTQPLNTKGSSAQSANPTN</sequence>
<dbReference type="Proteomes" id="UP000179145">
    <property type="component" value="Chromosome"/>
</dbReference>
<protein>
    <recommendedName>
        <fullName evidence="3">Phage capsid-like C-terminal domain-containing protein</fullName>
    </recommendedName>
</protein>
<dbReference type="RefSeq" id="WP_070402629.1">
    <property type="nucleotide sequence ID" value="NZ_BJVW01000003.1"/>
</dbReference>
<feature type="region of interest" description="Disordered" evidence="2">
    <location>
        <begin position="36"/>
        <end position="60"/>
    </location>
</feature>
<dbReference type="STRING" id="153496.A0U89_07020"/>
<comment type="subcellular location">
    <subcellularLocation>
        <location evidence="1">Virion</location>
    </subcellularLocation>
</comment>
<dbReference type="AlphaFoldDB" id="A0A1D8UTE4"/>
<evidence type="ECO:0000256" key="2">
    <source>
        <dbReference type="SAM" id="MobiDB-lite"/>
    </source>
</evidence>
<name>A0A1D8UTE4_9PROT</name>
<dbReference type="InterPro" id="IPR024455">
    <property type="entry name" value="Phage_capsid"/>
</dbReference>
<dbReference type="InterPro" id="IPR054612">
    <property type="entry name" value="Phage_capsid-like_C"/>
</dbReference>